<dbReference type="Gene3D" id="3.40.109.10">
    <property type="entry name" value="NADH Oxidase"/>
    <property type="match status" value="1"/>
</dbReference>
<reference evidence="4 5" key="2">
    <citation type="journal article" date="2008" name="Science">
        <title>Environmental genomics reveals a single-species ecosystem deep within Earth.</title>
        <authorList>
            <person name="Chivian D."/>
            <person name="Brodie E.L."/>
            <person name="Alm E.J."/>
            <person name="Culley D.E."/>
            <person name="Dehal P.S."/>
            <person name="Desantis T.Z."/>
            <person name="Gihring T.M."/>
            <person name="Lapidus A."/>
            <person name="Lin L.H."/>
            <person name="Lowry S.R."/>
            <person name="Moser D.P."/>
            <person name="Richardson P.M."/>
            <person name="Southam G."/>
            <person name="Wanger G."/>
            <person name="Pratt L.M."/>
            <person name="Andersen G.L."/>
            <person name="Hazen T.C."/>
            <person name="Brockman F.J."/>
            <person name="Arkin A.P."/>
            <person name="Onstott T.C."/>
        </authorList>
    </citation>
    <scope>NUCLEOTIDE SEQUENCE [LARGE SCALE GENOMIC DNA]</scope>
    <source>
        <strain evidence="4 5">MP104C</strain>
    </source>
</reference>
<comment type="similarity">
    <text evidence="1">Belongs to the nitroreductase family.</text>
</comment>
<evidence type="ECO:0000313" key="5">
    <source>
        <dbReference type="Proteomes" id="UP000008544"/>
    </source>
</evidence>
<dbReference type="EMBL" id="CP000860">
    <property type="protein sequence ID" value="ACA59678.1"/>
    <property type="molecule type" value="Genomic_DNA"/>
</dbReference>
<dbReference type="KEGG" id="dau:Daud_1167"/>
<evidence type="ECO:0000259" key="3">
    <source>
        <dbReference type="Pfam" id="PF00881"/>
    </source>
</evidence>
<name>B1I457_DESAP</name>
<organism evidence="4 5">
    <name type="scientific">Desulforudis audaxviator (strain MP104C)</name>
    <dbReference type="NCBI Taxonomy" id="477974"/>
    <lineage>
        <taxon>Bacteria</taxon>
        <taxon>Bacillati</taxon>
        <taxon>Bacillota</taxon>
        <taxon>Clostridia</taxon>
        <taxon>Thermoanaerobacterales</taxon>
        <taxon>Candidatus Desulforudaceae</taxon>
        <taxon>Candidatus Desulforudis</taxon>
    </lineage>
</organism>
<gene>
    <name evidence="4" type="ordered locus">Daud_1167</name>
</gene>
<dbReference type="Proteomes" id="UP000008544">
    <property type="component" value="Chromosome"/>
</dbReference>
<accession>B1I457</accession>
<keyword evidence="5" id="KW-1185">Reference proteome</keyword>
<protein>
    <submittedName>
        <fullName evidence="4">Nitroreductase</fullName>
    </submittedName>
</protein>
<dbReference type="OrthoDB" id="9812105at2"/>
<dbReference type="AlphaFoldDB" id="B1I457"/>
<keyword evidence="2" id="KW-0560">Oxidoreductase</keyword>
<dbReference type="HOGENOM" id="CLU_070764_7_1_9"/>
<evidence type="ECO:0000256" key="2">
    <source>
        <dbReference type="ARBA" id="ARBA00023002"/>
    </source>
</evidence>
<evidence type="ECO:0000313" key="4">
    <source>
        <dbReference type="EMBL" id="ACA59678.1"/>
    </source>
</evidence>
<dbReference type="STRING" id="477974.Daud_1167"/>
<dbReference type="PANTHER" id="PTHR43673:SF10">
    <property type="entry name" value="NADH DEHYDROGENASE_NAD(P)H NITROREDUCTASE XCC3605-RELATED"/>
    <property type="match status" value="1"/>
</dbReference>
<dbReference type="InterPro" id="IPR000415">
    <property type="entry name" value="Nitroreductase-like"/>
</dbReference>
<dbReference type="PANTHER" id="PTHR43673">
    <property type="entry name" value="NAD(P)H NITROREDUCTASE YDGI-RELATED"/>
    <property type="match status" value="1"/>
</dbReference>
<reference evidence="5" key="1">
    <citation type="submission" date="2007-10" db="EMBL/GenBank/DDBJ databases">
        <title>Complete sequence of chromosome of Desulforudis audaxviator MP104C.</title>
        <authorList>
            <person name="Copeland A."/>
            <person name="Lucas S."/>
            <person name="Lapidus A."/>
            <person name="Barry K."/>
            <person name="Glavina del Rio T."/>
            <person name="Dalin E."/>
            <person name="Tice H."/>
            <person name="Bruce D."/>
            <person name="Pitluck S."/>
            <person name="Lowry S.R."/>
            <person name="Larimer F."/>
            <person name="Land M.L."/>
            <person name="Hauser L."/>
            <person name="Kyrpides N."/>
            <person name="Ivanova N.N."/>
            <person name="Richardson P."/>
        </authorList>
    </citation>
    <scope>NUCLEOTIDE SEQUENCE [LARGE SCALE GENOMIC DNA]</scope>
    <source>
        <strain evidence="5">MP104C</strain>
    </source>
</reference>
<proteinExistence type="inferred from homology"/>
<dbReference type="SUPFAM" id="SSF55469">
    <property type="entry name" value="FMN-dependent nitroreductase-like"/>
    <property type="match status" value="1"/>
</dbReference>
<feature type="domain" description="Nitroreductase" evidence="3">
    <location>
        <begin position="64"/>
        <end position="153"/>
    </location>
</feature>
<dbReference type="eggNOG" id="COG0778">
    <property type="taxonomic scope" value="Bacteria"/>
</dbReference>
<dbReference type="Pfam" id="PF00881">
    <property type="entry name" value="Nitroreductase"/>
    <property type="match status" value="1"/>
</dbReference>
<dbReference type="GO" id="GO:0016491">
    <property type="term" value="F:oxidoreductase activity"/>
    <property type="evidence" value="ECO:0007669"/>
    <property type="project" value="UniProtKB-KW"/>
</dbReference>
<sequence length="174" mass="19305">MLDVVLHNIRSRSSVRRFQPKSIPRDLQLQIIEAARWAPSAGNLQPWHFYVVTTADRRRCLAQAALNQDFVAAAPVCIVVCAEPERSAKHYRERGRRLYCLQDTAAATQNILLAAAAAGLGSCWVGAFDEKRVADCLGLPPGMVPVALVPLGYPEQEPVSRTKRREIKEIATFL</sequence>
<dbReference type="InterPro" id="IPR029479">
    <property type="entry name" value="Nitroreductase"/>
</dbReference>
<evidence type="ECO:0000256" key="1">
    <source>
        <dbReference type="ARBA" id="ARBA00007118"/>
    </source>
</evidence>
<dbReference type="RefSeq" id="WP_012302264.1">
    <property type="nucleotide sequence ID" value="NC_010424.1"/>
</dbReference>